<organism evidence="1 2">
    <name type="scientific">Dentiscutata heterogama</name>
    <dbReference type="NCBI Taxonomy" id="1316150"/>
    <lineage>
        <taxon>Eukaryota</taxon>
        <taxon>Fungi</taxon>
        <taxon>Fungi incertae sedis</taxon>
        <taxon>Mucoromycota</taxon>
        <taxon>Glomeromycotina</taxon>
        <taxon>Glomeromycetes</taxon>
        <taxon>Diversisporales</taxon>
        <taxon>Gigasporaceae</taxon>
        <taxon>Dentiscutata</taxon>
    </lineage>
</organism>
<dbReference type="EMBL" id="CAJVPU010007069">
    <property type="protein sequence ID" value="CAG8568402.1"/>
    <property type="molecule type" value="Genomic_DNA"/>
</dbReference>
<reference evidence="1" key="1">
    <citation type="submission" date="2021-06" db="EMBL/GenBank/DDBJ databases">
        <authorList>
            <person name="Kallberg Y."/>
            <person name="Tangrot J."/>
            <person name="Rosling A."/>
        </authorList>
    </citation>
    <scope>NUCLEOTIDE SEQUENCE</scope>
    <source>
        <strain evidence="1">IL203A</strain>
    </source>
</reference>
<dbReference type="Proteomes" id="UP000789702">
    <property type="component" value="Unassembled WGS sequence"/>
</dbReference>
<feature type="non-terminal residue" evidence="1">
    <location>
        <position position="1"/>
    </location>
</feature>
<proteinExistence type="predicted"/>
<accession>A0ACA9M839</accession>
<gene>
    <name evidence="1" type="ORF">DHETER_LOCUS5952</name>
</gene>
<protein>
    <submittedName>
        <fullName evidence="1">347_t:CDS:1</fullName>
    </submittedName>
</protein>
<name>A0ACA9M839_9GLOM</name>
<evidence type="ECO:0000313" key="2">
    <source>
        <dbReference type="Proteomes" id="UP000789702"/>
    </source>
</evidence>
<sequence length="190" mass="22368">HNKISDNPSPDSIFDTDSISNDKLSKKKEFWWYREDEAVNYRTPLMFPDDSGHITEYLQIRISRTKFLDVKKENDARVENIIRENLTTEDILADPGGAGKSGIVFELLTSNYMSSQKNKNQVLIGGMEDVEQKHKGFIPFLAKYVFMISYKPLEEAFNFCRNHINDKSFTQQDWDQFYRRLDFIIEFTEK</sequence>
<comment type="caution">
    <text evidence="1">The sequence shown here is derived from an EMBL/GenBank/DDBJ whole genome shotgun (WGS) entry which is preliminary data.</text>
</comment>
<keyword evidence="2" id="KW-1185">Reference proteome</keyword>
<evidence type="ECO:0000313" key="1">
    <source>
        <dbReference type="EMBL" id="CAG8568402.1"/>
    </source>
</evidence>